<protein>
    <submittedName>
        <fullName evidence="1">Uncharacterized protein</fullName>
    </submittedName>
</protein>
<accession>A0A0F8WFC0</accession>
<dbReference type="AlphaFoldDB" id="A0A0F8WFC0"/>
<evidence type="ECO:0000313" key="1">
    <source>
        <dbReference type="EMBL" id="KKK55278.1"/>
    </source>
</evidence>
<comment type="caution">
    <text evidence="1">The sequence shown here is derived from an EMBL/GenBank/DDBJ whole genome shotgun (WGS) entry which is preliminary data.</text>
</comment>
<proteinExistence type="predicted"/>
<gene>
    <name evidence="1" type="ORF">LCGC14_3076150</name>
</gene>
<name>A0A0F8WFC0_9ZZZZ</name>
<organism evidence="1">
    <name type="scientific">marine sediment metagenome</name>
    <dbReference type="NCBI Taxonomy" id="412755"/>
    <lineage>
        <taxon>unclassified sequences</taxon>
        <taxon>metagenomes</taxon>
        <taxon>ecological metagenomes</taxon>
    </lineage>
</organism>
<reference evidence="1" key="1">
    <citation type="journal article" date="2015" name="Nature">
        <title>Complex archaea that bridge the gap between prokaryotes and eukaryotes.</title>
        <authorList>
            <person name="Spang A."/>
            <person name="Saw J.H."/>
            <person name="Jorgensen S.L."/>
            <person name="Zaremba-Niedzwiedzka K."/>
            <person name="Martijn J."/>
            <person name="Lind A.E."/>
            <person name="van Eijk R."/>
            <person name="Schleper C."/>
            <person name="Guy L."/>
            <person name="Ettema T.J."/>
        </authorList>
    </citation>
    <scope>NUCLEOTIDE SEQUENCE</scope>
</reference>
<sequence length="253" mass="28555">MQRPNLPLTDELDGRHPGETIVIVGCARHVKDMDLRPLERFTTIGCNRLLLHPYFRPNYLMVADRRPYHKEMEAGRYKQWSDRITMMFSTSMYDPIIKCHGAPIETPPTDFKWLPWRVRGSSSAMNWSTLGESVNSFASIAGPMLQAAVIMGAKRVAMVGIGIVPGPVKHLYDEREAWTGAGSPPTTLRCFERAKTELDKMGIPVHVCSPEDNLTESVRRLQKAYGHCTYEDFLRQHGDEAVRADQPAEGGTR</sequence>
<dbReference type="EMBL" id="LAZR01065575">
    <property type="protein sequence ID" value="KKK55278.1"/>
    <property type="molecule type" value="Genomic_DNA"/>
</dbReference>